<dbReference type="RefSeq" id="WP_212595379.1">
    <property type="nucleotide sequence ID" value="NZ_CP073587.1"/>
</dbReference>
<feature type="domain" description="HNH nuclease" evidence="1">
    <location>
        <begin position="337"/>
        <end position="384"/>
    </location>
</feature>
<dbReference type="Pfam" id="PF13391">
    <property type="entry name" value="HNH_2"/>
    <property type="match status" value="1"/>
</dbReference>
<dbReference type="EMBL" id="CP073587">
    <property type="protein sequence ID" value="QUN06365.1"/>
    <property type="molecule type" value="Genomic_DNA"/>
</dbReference>
<dbReference type="InterPro" id="IPR003615">
    <property type="entry name" value="HNH_nuc"/>
</dbReference>
<gene>
    <name evidence="2" type="ORF">KDN34_02550</name>
</gene>
<dbReference type="Proteomes" id="UP000679575">
    <property type="component" value="Chromosome"/>
</dbReference>
<dbReference type="InterPro" id="IPR011992">
    <property type="entry name" value="EF-hand-dom_pair"/>
</dbReference>
<proteinExistence type="predicted"/>
<evidence type="ECO:0000313" key="2">
    <source>
        <dbReference type="EMBL" id="QUN06365.1"/>
    </source>
</evidence>
<reference evidence="2 3" key="1">
    <citation type="submission" date="2021-04" db="EMBL/GenBank/DDBJ databases">
        <title>Novel species identification of genus Shewanella.</title>
        <authorList>
            <person name="Liu G."/>
        </authorList>
    </citation>
    <scope>NUCLEOTIDE SEQUENCE [LARGE SCALE GENOMIC DNA]</scope>
    <source>
        <strain evidence="2 3">FJAT-54481</strain>
    </source>
</reference>
<keyword evidence="3" id="KW-1185">Reference proteome</keyword>
<accession>A0ABX7YVJ8</accession>
<keyword evidence="2" id="KW-0378">Hydrolase</keyword>
<keyword evidence="2" id="KW-0540">Nuclease</keyword>
<evidence type="ECO:0000313" key="3">
    <source>
        <dbReference type="Proteomes" id="UP000679575"/>
    </source>
</evidence>
<dbReference type="GO" id="GO:0004519">
    <property type="term" value="F:endonuclease activity"/>
    <property type="evidence" value="ECO:0007669"/>
    <property type="project" value="UniProtKB-KW"/>
</dbReference>
<evidence type="ECO:0000259" key="1">
    <source>
        <dbReference type="Pfam" id="PF13391"/>
    </source>
</evidence>
<protein>
    <submittedName>
        <fullName evidence="2">HNH endonuclease</fullName>
    </submittedName>
</protein>
<dbReference type="SUPFAM" id="SSF47473">
    <property type="entry name" value="EF-hand"/>
    <property type="match status" value="1"/>
</dbReference>
<sequence length="430" mass="49838">MDYTNIQKPFETYKWRWGALTPTENINIPEVYYGCLKVLYENQGKSPSDPEIHEGLMKIQNELSHVRIPNLVRTKKRNIFRNSGQYWKITGLLKSTKGGIKLSEFGNAYASGKITRDEFSSYVIKSVEFPNKDIDKQSVYSDWEKHTLKIKPLEIILETIYLLYCNKKEHGYITTEELVNVLIPMSGNKFVPEDISTGIITYRKHPEKFSKSWKALDKDNDHRIAREFLLFLHNYGYLGVRDSTDDRKKKENFTQEFYLYEEQADSIHSLLKIALPEYHSNTLSIQDQDSLIDDIISIENSSKVIDASREKRQVEILSRVGQSKFRKDVIFEGGGVCLLSGVKTPESLQACHIIPVKNNGTDHFSNGIILRADLHILYDKGHIRIYENGNITLSKYLSNDPYYSKNIPSKIEIPKYVNLEALRLRNKYMM</sequence>
<name>A0ABX7YVJ8_9GAMM</name>
<keyword evidence="2" id="KW-0255">Endonuclease</keyword>
<organism evidence="2 3">
    <name type="scientific">Shewanella yunxiaonensis</name>
    <dbReference type="NCBI Taxonomy" id="2829809"/>
    <lineage>
        <taxon>Bacteria</taxon>
        <taxon>Pseudomonadati</taxon>
        <taxon>Pseudomonadota</taxon>
        <taxon>Gammaproteobacteria</taxon>
        <taxon>Alteromonadales</taxon>
        <taxon>Shewanellaceae</taxon>
        <taxon>Shewanella</taxon>
    </lineage>
</organism>